<feature type="domain" description="RNA 3'-terminal phosphate cyclase" evidence="2">
    <location>
        <begin position="22"/>
        <end position="71"/>
    </location>
</feature>
<name>A0ABN8P5U4_9CNID</name>
<dbReference type="InterPro" id="IPR037136">
    <property type="entry name" value="RNA3'_phos_cyclase_dom_sf"/>
</dbReference>
<dbReference type="Pfam" id="PF01137">
    <property type="entry name" value="RTC"/>
    <property type="match status" value="1"/>
</dbReference>
<dbReference type="Gene3D" id="3.65.10.20">
    <property type="entry name" value="RNA 3'-terminal phosphate cyclase domain"/>
    <property type="match status" value="1"/>
</dbReference>
<sequence>MSPDEVVNAAVRMLLFNVNSGSCVDDMLQDQAILFMSLASGKSSLRVSHLNNRSKAVIKAIETFTEVKINVSPAEVGKGTKTRRNILIECEGQGLINEDIVPPEDSLERVDTTV</sequence>
<reference evidence="3 4" key="1">
    <citation type="submission" date="2022-05" db="EMBL/GenBank/DDBJ databases">
        <authorList>
            <consortium name="Genoscope - CEA"/>
            <person name="William W."/>
        </authorList>
    </citation>
    <scope>NUCLEOTIDE SEQUENCE [LARGE SCALE GENOMIC DNA]</scope>
</reference>
<evidence type="ECO:0000256" key="1">
    <source>
        <dbReference type="ARBA" id="ARBA00021428"/>
    </source>
</evidence>
<proteinExistence type="predicted"/>
<keyword evidence="4" id="KW-1185">Reference proteome</keyword>
<accession>A0ABN8P5U4</accession>
<gene>
    <name evidence="3" type="ORF">PLOB_00037605</name>
</gene>
<evidence type="ECO:0000259" key="2">
    <source>
        <dbReference type="Pfam" id="PF01137"/>
    </source>
</evidence>
<dbReference type="EMBL" id="CALNXK010000055">
    <property type="protein sequence ID" value="CAH3134782.1"/>
    <property type="molecule type" value="Genomic_DNA"/>
</dbReference>
<protein>
    <recommendedName>
        <fullName evidence="1">RNA 3'-terminal phosphate cyclase</fullName>
    </recommendedName>
</protein>
<organism evidence="3 4">
    <name type="scientific">Porites lobata</name>
    <dbReference type="NCBI Taxonomy" id="104759"/>
    <lineage>
        <taxon>Eukaryota</taxon>
        <taxon>Metazoa</taxon>
        <taxon>Cnidaria</taxon>
        <taxon>Anthozoa</taxon>
        <taxon>Hexacorallia</taxon>
        <taxon>Scleractinia</taxon>
        <taxon>Fungiina</taxon>
        <taxon>Poritidae</taxon>
        <taxon>Porites</taxon>
    </lineage>
</organism>
<evidence type="ECO:0000313" key="4">
    <source>
        <dbReference type="Proteomes" id="UP001159405"/>
    </source>
</evidence>
<evidence type="ECO:0000313" key="3">
    <source>
        <dbReference type="EMBL" id="CAH3134782.1"/>
    </source>
</evidence>
<dbReference type="Proteomes" id="UP001159405">
    <property type="component" value="Unassembled WGS sequence"/>
</dbReference>
<comment type="caution">
    <text evidence="3">The sequence shown here is derived from an EMBL/GenBank/DDBJ whole genome shotgun (WGS) entry which is preliminary data.</text>
</comment>
<dbReference type="InterPro" id="IPR023797">
    <property type="entry name" value="RNA3'_phos_cyclase_dom"/>
</dbReference>
<dbReference type="PANTHER" id="PTHR11096">
    <property type="entry name" value="RNA 3' TERMINAL PHOSPHATE CYCLASE"/>
    <property type="match status" value="1"/>
</dbReference>
<dbReference type="PANTHER" id="PTHR11096:SF0">
    <property type="entry name" value="RNA 3'-TERMINAL PHOSPHATE CYCLASE"/>
    <property type="match status" value="1"/>
</dbReference>
<dbReference type="InterPro" id="IPR000228">
    <property type="entry name" value="RNA3'_term_phos_cyc"/>
</dbReference>